<feature type="transmembrane region" description="Helical" evidence="6">
    <location>
        <begin position="108"/>
        <end position="126"/>
    </location>
</feature>
<evidence type="ECO:0000256" key="2">
    <source>
        <dbReference type="ARBA" id="ARBA00022692"/>
    </source>
</evidence>
<organism evidence="7 8">
    <name type="scientific">Bodo saltans</name>
    <name type="common">Flagellated protozoan</name>
    <dbReference type="NCBI Taxonomy" id="75058"/>
    <lineage>
        <taxon>Eukaryota</taxon>
        <taxon>Discoba</taxon>
        <taxon>Euglenozoa</taxon>
        <taxon>Kinetoplastea</taxon>
        <taxon>Metakinetoplastina</taxon>
        <taxon>Eubodonida</taxon>
        <taxon>Bodonidae</taxon>
        <taxon>Bodo</taxon>
    </lineage>
</organism>
<keyword evidence="3 6" id="KW-1133">Transmembrane helix</keyword>
<dbReference type="Proteomes" id="UP000051952">
    <property type="component" value="Unassembled WGS sequence"/>
</dbReference>
<feature type="transmembrane region" description="Helical" evidence="6">
    <location>
        <begin position="21"/>
        <end position="42"/>
    </location>
</feature>
<gene>
    <name evidence="7" type="ORF">BSAL_80000</name>
</gene>
<accession>A0A0S4J0S3</accession>
<evidence type="ECO:0000313" key="7">
    <source>
        <dbReference type="EMBL" id="CUG47698.1"/>
    </source>
</evidence>
<comment type="subcellular location">
    <subcellularLocation>
        <location evidence="1">Membrane</location>
        <topology evidence="1">Multi-pass membrane protein</topology>
    </subcellularLocation>
</comment>
<dbReference type="InterPro" id="IPR013714">
    <property type="entry name" value="Golgi_TVP15"/>
</dbReference>
<name>A0A0S4J0S3_BODSA</name>
<dbReference type="VEuPathDB" id="TriTrypDB:BSAL_80000"/>
<dbReference type="PANTHER" id="PTHR28128:SF1">
    <property type="entry name" value="GOLGI APPARATUS MEMBRANE PROTEIN TVP15"/>
    <property type="match status" value="1"/>
</dbReference>
<protein>
    <submittedName>
        <fullName evidence="7">COP1-associated protein, putative</fullName>
    </submittedName>
</protein>
<keyword evidence="4 6" id="KW-0472">Membrane</keyword>
<reference evidence="8" key="1">
    <citation type="submission" date="2015-09" db="EMBL/GenBank/DDBJ databases">
        <authorList>
            <consortium name="Pathogen Informatics"/>
        </authorList>
    </citation>
    <scope>NUCLEOTIDE SEQUENCE [LARGE SCALE GENOMIC DNA]</scope>
    <source>
        <strain evidence="8">Lake Konstanz</strain>
    </source>
</reference>
<evidence type="ECO:0000256" key="5">
    <source>
        <dbReference type="SAM" id="MobiDB-lite"/>
    </source>
</evidence>
<evidence type="ECO:0000256" key="6">
    <source>
        <dbReference type="SAM" id="Phobius"/>
    </source>
</evidence>
<dbReference type="OMA" id="YSFIVEI"/>
<dbReference type="OrthoDB" id="275944at2759"/>
<dbReference type="PANTHER" id="PTHR28128">
    <property type="entry name" value="GOLGI APPARATUS MEMBRANE PROTEIN TVP15"/>
    <property type="match status" value="1"/>
</dbReference>
<evidence type="ECO:0000256" key="4">
    <source>
        <dbReference type="ARBA" id="ARBA00023136"/>
    </source>
</evidence>
<feature type="region of interest" description="Disordered" evidence="5">
    <location>
        <begin position="135"/>
        <end position="162"/>
    </location>
</feature>
<feature type="transmembrane region" description="Helical" evidence="6">
    <location>
        <begin position="84"/>
        <end position="102"/>
    </location>
</feature>
<keyword evidence="8" id="KW-1185">Reference proteome</keyword>
<dbReference type="GO" id="GO:0016020">
    <property type="term" value="C:membrane"/>
    <property type="evidence" value="ECO:0007669"/>
    <property type="project" value="UniProtKB-SubCell"/>
</dbReference>
<evidence type="ECO:0000256" key="1">
    <source>
        <dbReference type="ARBA" id="ARBA00004141"/>
    </source>
</evidence>
<dbReference type="EMBL" id="CYKH01000830">
    <property type="protein sequence ID" value="CUG47698.1"/>
    <property type="molecule type" value="Genomic_DNA"/>
</dbReference>
<sequence length="162" mass="17181">MSQSNLPGTYEPSMGVKIIRYVNCAALAILGGYSFIVEITHFSDPTRVVLAIYLCLFGLLAGACELNLAIAARNFGFIMDDKGKIAFFIFVGTLGLSFGPNNTPVTKTIPFIIGAFSIFTAVVMIMDRWCSKAKSSTPQTGGVASGVEMTPPPPGGKYANAI</sequence>
<feature type="transmembrane region" description="Helical" evidence="6">
    <location>
        <begin position="48"/>
        <end position="72"/>
    </location>
</feature>
<dbReference type="AlphaFoldDB" id="A0A0S4J0S3"/>
<dbReference type="Pfam" id="PF08507">
    <property type="entry name" value="COPI_assoc"/>
    <property type="match status" value="1"/>
</dbReference>
<evidence type="ECO:0000256" key="3">
    <source>
        <dbReference type="ARBA" id="ARBA00022989"/>
    </source>
</evidence>
<proteinExistence type="predicted"/>
<keyword evidence="2 6" id="KW-0812">Transmembrane</keyword>
<evidence type="ECO:0000313" key="8">
    <source>
        <dbReference type="Proteomes" id="UP000051952"/>
    </source>
</evidence>